<dbReference type="eggNOG" id="ENOG502SNXB">
    <property type="taxonomic scope" value="Eukaryota"/>
</dbReference>
<gene>
    <name evidence="1" type="ORF">CFIO01_00878</name>
</gene>
<dbReference type="KEGG" id="cfj:CFIO01_00878"/>
<dbReference type="OrthoDB" id="309640at2759"/>
<dbReference type="Proteomes" id="UP000020467">
    <property type="component" value="Unassembled WGS sequence"/>
</dbReference>
<dbReference type="AlphaFoldDB" id="A0A010QJ49"/>
<protein>
    <submittedName>
        <fullName evidence="1">Endoribonuclease L-PSP</fullName>
    </submittedName>
</protein>
<evidence type="ECO:0000313" key="2">
    <source>
        <dbReference type="Proteomes" id="UP000020467"/>
    </source>
</evidence>
<dbReference type="PANTHER" id="PTHR43857">
    <property type="entry name" value="BLR7761 PROTEIN"/>
    <property type="match status" value="1"/>
</dbReference>
<dbReference type="HOGENOM" id="CLU_100715_1_1_1"/>
<dbReference type="Pfam" id="PF01042">
    <property type="entry name" value="Ribonuc_L-PSP"/>
    <property type="match status" value="1"/>
</dbReference>
<dbReference type="SUPFAM" id="SSF55298">
    <property type="entry name" value="YjgF-like"/>
    <property type="match status" value="1"/>
</dbReference>
<comment type="caution">
    <text evidence="1">The sequence shown here is derived from an EMBL/GenBank/DDBJ whole genome shotgun (WGS) entry which is preliminary data.</text>
</comment>
<organism evidence="1 2">
    <name type="scientific">Colletotrichum fioriniae PJ7</name>
    <dbReference type="NCBI Taxonomy" id="1445577"/>
    <lineage>
        <taxon>Eukaryota</taxon>
        <taxon>Fungi</taxon>
        <taxon>Dikarya</taxon>
        <taxon>Ascomycota</taxon>
        <taxon>Pezizomycotina</taxon>
        <taxon>Sordariomycetes</taxon>
        <taxon>Hypocreomycetidae</taxon>
        <taxon>Glomerellales</taxon>
        <taxon>Glomerellaceae</taxon>
        <taxon>Colletotrichum</taxon>
        <taxon>Colletotrichum acutatum species complex</taxon>
    </lineage>
</organism>
<keyword evidence="2" id="KW-1185">Reference proteome</keyword>
<proteinExistence type="predicted"/>
<name>A0A010QJ49_9PEZI</name>
<accession>A0A010QJ49</accession>
<dbReference type="InterPro" id="IPR035959">
    <property type="entry name" value="RutC-like_sf"/>
</dbReference>
<reference evidence="1 2" key="1">
    <citation type="submission" date="2014-02" db="EMBL/GenBank/DDBJ databases">
        <title>The genome sequence of Colletotrichum fioriniae PJ7.</title>
        <authorList>
            <person name="Baroncelli R."/>
            <person name="Thon M.R."/>
        </authorList>
    </citation>
    <scope>NUCLEOTIDE SEQUENCE [LARGE SCALE GENOMIC DNA]</scope>
    <source>
        <strain evidence="1 2">PJ7</strain>
    </source>
</reference>
<dbReference type="EMBL" id="JARH01000489">
    <property type="protein sequence ID" value="EXF79982.1"/>
    <property type="molecule type" value="Genomic_DNA"/>
</dbReference>
<dbReference type="InterPro" id="IPR006175">
    <property type="entry name" value="YjgF/YER057c/UK114"/>
</dbReference>
<dbReference type="PANTHER" id="PTHR43857:SF1">
    <property type="entry name" value="YJGH FAMILY PROTEIN"/>
    <property type="match status" value="1"/>
</dbReference>
<dbReference type="Gene3D" id="3.30.1330.40">
    <property type="entry name" value="RutC-like"/>
    <property type="match status" value="1"/>
</dbReference>
<evidence type="ECO:0000313" key="1">
    <source>
        <dbReference type="EMBL" id="EXF79982.1"/>
    </source>
</evidence>
<sequence length="133" mass="14995">MASAQFFNYPGTESNAEQYHYSQAVKIGNVVRTSGQGGWDDKGNITTDLEKQIAIAFENALKALQAVHPRLNFKDIYAIRSYHLDMDSSFEVMTTTFKKLFPNHRPIWTCIQIGKLGLEGMQVEIEVEALIPV</sequence>